<dbReference type="Gene3D" id="3.40.30.10">
    <property type="entry name" value="Glutaredoxin"/>
    <property type="match status" value="2"/>
</dbReference>
<dbReference type="Pfam" id="PF22041">
    <property type="entry name" value="GST_C_7"/>
    <property type="match status" value="1"/>
</dbReference>
<dbReference type="EMBL" id="KC192375">
    <property type="protein sequence ID" value="AGF87134.1"/>
    <property type="molecule type" value="mRNA"/>
</dbReference>
<dbReference type="Pfam" id="PF13409">
    <property type="entry name" value="GST_N_2"/>
    <property type="match status" value="1"/>
</dbReference>
<dbReference type="AlphaFoldDB" id="M1NR33"/>
<keyword evidence="2" id="KW-0808">Transferase</keyword>
<dbReference type="InterPro" id="IPR036249">
    <property type="entry name" value="Thioredoxin-like_sf"/>
</dbReference>
<reference evidence="2" key="1">
    <citation type="submission" date="2012-11" db="EMBL/GenBank/DDBJ databases">
        <authorList>
            <person name="Mathieu Y."/>
        </authorList>
    </citation>
    <scope>NUCLEOTIDE SEQUENCE</scope>
</reference>
<dbReference type="SUPFAM" id="SSF52833">
    <property type="entry name" value="Thioredoxin-like"/>
    <property type="match status" value="1"/>
</dbReference>
<reference evidence="2" key="2">
    <citation type="submission" date="2013-02" db="EMBL/GenBank/DDBJ databases">
        <title>Diversity of fungal class A glutathione transferases among saprotrophic fungi reveals a putative strategy to wood adaptation.</title>
        <authorList>
            <person name="Prosper P."/>
            <person name="Favier F."/>
            <person name="Harvengt L."/>
            <person name="Didierjean C."/>
            <person name="Morel M."/>
            <person name="Gelhaye E."/>
        </authorList>
    </citation>
    <scope>NUCLEOTIDE SEQUENCE</scope>
</reference>
<proteinExistence type="evidence at transcript level"/>
<dbReference type="InterPro" id="IPR054416">
    <property type="entry name" value="GST_UstS-like_C"/>
</dbReference>
<dbReference type="Gene3D" id="1.20.1050.10">
    <property type="match status" value="1"/>
</dbReference>
<dbReference type="GO" id="GO:0004364">
    <property type="term" value="F:glutathione transferase activity"/>
    <property type="evidence" value="ECO:0007669"/>
    <property type="project" value="UniProtKB-EC"/>
</dbReference>
<accession>M1NR33</accession>
<evidence type="ECO:0000313" key="2">
    <source>
        <dbReference type="EMBL" id="AGF87134.1"/>
    </source>
</evidence>
<organism evidence="2">
    <name type="scientific">Phanerodontia chrysosporium</name>
    <name type="common">White-rot fungus</name>
    <name type="synonym">Sporotrichum pruinosum</name>
    <dbReference type="NCBI Taxonomy" id="2822231"/>
    <lineage>
        <taxon>Eukaryota</taxon>
        <taxon>Fungi</taxon>
        <taxon>Dikarya</taxon>
        <taxon>Basidiomycota</taxon>
        <taxon>Agaricomycotina</taxon>
        <taxon>Agaricomycetes</taxon>
        <taxon>Polyporales</taxon>
        <taxon>Phanerochaetaceae</taxon>
        <taxon>Phanerodontia</taxon>
    </lineage>
</organism>
<evidence type="ECO:0000259" key="1">
    <source>
        <dbReference type="PROSITE" id="PS50404"/>
    </source>
</evidence>
<sequence length="267" mass="29535">MADVITLYDIPGKSDQCKAWSPSTWKARLVLFYGYHARDSCLVRFALNIKGIPYKTEWVEYPDIATVYEKHGITAKYTGDDGLPLYTLPVIYDPATRRTVAESSDIAKYLDRTYPNTRTLFPTGTAALHEAFAGAYTAVHKALYNLVCCAACYALTERSQAFYRTTREARLGKALEDVCTAQDWVDAEAAFGRLAGWLDANGAGADAEWVMGAGTLCFADVRVVSGLMWARTTLGEASAEWKRVCGWHGGRWARVVANFGPYAHVDL</sequence>
<dbReference type="VEuPathDB" id="FungiDB:AGR57_8822"/>
<feature type="domain" description="GST N-terminal" evidence="1">
    <location>
        <begin position="27"/>
        <end position="118"/>
    </location>
</feature>
<dbReference type="PROSITE" id="PS50404">
    <property type="entry name" value="GST_NTER"/>
    <property type="match status" value="1"/>
</dbReference>
<dbReference type="InterPro" id="IPR004045">
    <property type="entry name" value="Glutathione_S-Trfase_N"/>
</dbReference>
<protein>
    <submittedName>
        <fullName evidence="2">Glutathione transferase fungal specific class A</fullName>
        <ecNumber evidence="2">2.5.1.18</ecNumber>
    </submittedName>
</protein>
<dbReference type="EC" id="2.5.1.18" evidence="2"/>
<name>M1NR33_PHACH</name>